<dbReference type="EMBL" id="RHGB01000029">
    <property type="protein sequence ID" value="RNL58495.1"/>
    <property type="molecule type" value="Genomic_DNA"/>
</dbReference>
<dbReference type="Proteomes" id="UP000274695">
    <property type="component" value="Unassembled WGS sequence"/>
</dbReference>
<reference evidence="1 2" key="1">
    <citation type="submission" date="2018-10" db="EMBL/GenBank/DDBJ databases">
        <title>Draft genome sequence of Zhongshania sp. DSW25-10.</title>
        <authorList>
            <person name="Oh J."/>
        </authorList>
    </citation>
    <scope>NUCLEOTIDE SEQUENCE [LARGE SCALE GENOMIC DNA]</scope>
    <source>
        <strain evidence="1 2">DSW25-10</strain>
    </source>
</reference>
<keyword evidence="2" id="KW-1185">Reference proteome</keyword>
<evidence type="ECO:0000313" key="2">
    <source>
        <dbReference type="Proteomes" id="UP000274695"/>
    </source>
</evidence>
<comment type="caution">
    <text evidence="1">The sequence shown here is derived from an EMBL/GenBank/DDBJ whole genome shotgun (WGS) entry which is preliminary data.</text>
</comment>
<dbReference type="InterPro" id="IPR010727">
    <property type="entry name" value="DUF1302"/>
</dbReference>
<gene>
    <name evidence="1" type="ORF">D0911_17995</name>
</gene>
<proteinExistence type="predicted"/>
<protein>
    <submittedName>
        <fullName evidence="1">DUF1302 family protein</fullName>
    </submittedName>
</protein>
<dbReference type="Pfam" id="PF06980">
    <property type="entry name" value="DUF1302"/>
    <property type="match status" value="1"/>
</dbReference>
<organism evidence="1 2">
    <name type="scientific">Zhongshania marina</name>
    <dbReference type="NCBI Taxonomy" id="2304603"/>
    <lineage>
        <taxon>Bacteria</taxon>
        <taxon>Pseudomonadati</taxon>
        <taxon>Pseudomonadota</taxon>
        <taxon>Gammaproteobacteria</taxon>
        <taxon>Cellvibrionales</taxon>
        <taxon>Spongiibacteraceae</taxon>
        <taxon>Zhongshania</taxon>
    </lineage>
</organism>
<evidence type="ECO:0000313" key="1">
    <source>
        <dbReference type="EMBL" id="RNL58495.1"/>
    </source>
</evidence>
<name>A0ABX9W003_9GAMM</name>
<sequence>MFTVSLLSGLLHAEVESETPIDLNIPSSPAVKVSFDNVLMWSVGFRVESPDPDMIGKVSLEQNRNLCAADDCIGLSRNDTAPNERFMAARGLLSSNTDDGNLNYDAGDPVLGFLKWDSRLSLGFENFDVEISWQYLFDAVNYGFEEFYSNQIVSPGTQPGQASYRDRPEETEAAIGQFIDLRDAWVSFRMPIGEREADIKIGRQLLNWGESTFVLRGNLNFINPYETNNLFRPGFELEEIYRPVGLVNFDMAWSDRLRVQAFYQFEWLPYGLPAKGAVYSFLDAGNEVTHNESVVLPFAKTPNDPDQLQTPASPLLSLISGTSFSARRAPNREAKDGGQFGVGLRYFRDDWFDGTELAVFLANYHARIPSLSGYAADASCTRREGNGRGVDTSNIAEFLIDCGIPLLNTPGQDFEALPLDTFRYFLEYPEDIHLLGATFNIESSGILYGGEFAYRHNQPVQVDLEDIIFAGLQPAFPRHDILIIPGTLPGLPAATIPASQTALPDYVTSYRGGTAGEIAPNAYIRGYESEQTVQLTLTATKLFGNRSSFLGSKQFALLAEVQGIWVPGLPSLDQLQYEGPGTHTHASPGTADTGNGSLLNPIRNEGGYVSEFSWGYRLTAIGSFDLPIKGVEMRPLLVWLHDIEGVSPGFAENFLEGRQIGIFQVDFRRGPWTLGTTYNFFGGGGDRNAFRDRDFMSMYLRYKF</sequence>
<accession>A0ABX9W003</accession>